<evidence type="ECO:0000313" key="8">
    <source>
        <dbReference type="EMBL" id="KAK9751455.1"/>
    </source>
</evidence>
<sequence>MKEHALTKEFNAVSEHSNRSTEQLKKCWDNLKNRRKRELSQEKKERMATGGGPYVPPKDDHPMDDILNNVAIEIADTVDSDAIALVDGIMPNMDSDQPSSLKKDETDTVPLEGGVFLISEIHIVMEEDRGIGNICPTRTRAVPYYTARGTAIERELEARLERNKKIAANEQEIHLVRWEEHTLKVEEQRLKVEEQMIRKKIADIELETVLAQMIRKKIADIELETVLAKLKKIRENC</sequence>
<evidence type="ECO:0000259" key="7">
    <source>
        <dbReference type="Pfam" id="PF13873"/>
    </source>
</evidence>
<comment type="caution">
    <text evidence="8">The sequence shown here is derived from an EMBL/GenBank/DDBJ whole genome shotgun (WGS) entry which is preliminary data.</text>
</comment>
<evidence type="ECO:0000313" key="9">
    <source>
        <dbReference type="Proteomes" id="UP001458880"/>
    </source>
</evidence>
<accession>A0AAW1MUT6</accession>
<feature type="compositionally biased region" description="Basic and acidic residues" evidence="6">
    <location>
        <begin position="16"/>
        <end position="47"/>
    </location>
</feature>
<dbReference type="InterPro" id="IPR028002">
    <property type="entry name" value="Myb_DNA-bind_5"/>
</dbReference>
<name>A0AAW1MUT6_POPJA</name>
<evidence type="ECO:0000256" key="1">
    <source>
        <dbReference type="ARBA" id="ARBA00011764"/>
    </source>
</evidence>
<comment type="function">
    <text evidence="5">Involved in transvection phenomena (= synapsis-dependent gene expression), where the synaptic pairing of chromosomes carrying genes with which zeste interacts influences the expression of these genes. Zeste binds to DNA and stimulates transcription from a nearby promoter.</text>
</comment>
<evidence type="ECO:0000256" key="5">
    <source>
        <dbReference type="ARBA" id="ARBA00025466"/>
    </source>
</evidence>
<keyword evidence="3" id="KW-0805">Transcription regulation</keyword>
<keyword evidence="9" id="KW-1185">Reference proteome</keyword>
<keyword evidence="4" id="KW-0804">Transcription</keyword>
<protein>
    <recommendedName>
        <fullName evidence="2">Regulatory protein zeste</fullName>
    </recommendedName>
</protein>
<organism evidence="8 9">
    <name type="scientific">Popillia japonica</name>
    <name type="common">Japanese beetle</name>
    <dbReference type="NCBI Taxonomy" id="7064"/>
    <lineage>
        <taxon>Eukaryota</taxon>
        <taxon>Metazoa</taxon>
        <taxon>Ecdysozoa</taxon>
        <taxon>Arthropoda</taxon>
        <taxon>Hexapoda</taxon>
        <taxon>Insecta</taxon>
        <taxon>Pterygota</taxon>
        <taxon>Neoptera</taxon>
        <taxon>Endopterygota</taxon>
        <taxon>Coleoptera</taxon>
        <taxon>Polyphaga</taxon>
        <taxon>Scarabaeiformia</taxon>
        <taxon>Scarabaeidae</taxon>
        <taxon>Rutelinae</taxon>
        <taxon>Popillia</taxon>
    </lineage>
</organism>
<dbReference type="EMBL" id="JASPKY010000028">
    <property type="protein sequence ID" value="KAK9751455.1"/>
    <property type="molecule type" value="Genomic_DNA"/>
</dbReference>
<dbReference type="Proteomes" id="UP001458880">
    <property type="component" value="Unassembled WGS sequence"/>
</dbReference>
<proteinExistence type="predicted"/>
<evidence type="ECO:0000256" key="6">
    <source>
        <dbReference type="SAM" id="MobiDB-lite"/>
    </source>
</evidence>
<dbReference type="AlphaFoldDB" id="A0AAW1MUT6"/>
<dbReference type="GO" id="GO:0003677">
    <property type="term" value="F:DNA binding"/>
    <property type="evidence" value="ECO:0007669"/>
    <property type="project" value="UniProtKB-KW"/>
</dbReference>
<evidence type="ECO:0000256" key="2">
    <source>
        <dbReference type="ARBA" id="ARBA00016807"/>
    </source>
</evidence>
<dbReference type="Pfam" id="PF13873">
    <property type="entry name" value="Myb_DNA-bind_5"/>
    <property type="match status" value="1"/>
</dbReference>
<comment type="subunit">
    <text evidence="1">Self-associates forming complexes of several hundred monomers.</text>
</comment>
<feature type="region of interest" description="Disordered" evidence="6">
    <location>
        <begin position="1"/>
        <end position="61"/>
    </location>
</feature>
<keyword evidence="8" id="KW-0238">DNA-binding</keyword>
<reference evidence="8 9" key="1">
    <citation type="journal article" date="2024" name="BMC Genomics">
        <title>De novo assembly and annotation of Popillia japonica's genome with initial clues to its potential as an invasive pest.</title>
        <authorList>
            <person name="Cucini C."/>
            <person name="Boschi S."/>
            <person name="Funari R."/>
            <person name="Cardaioli E."/>
            <person name="Iannotti N."/>
            <person name="Marturano G."/>
            <person name="Paoli F."/>
            <person name="Bruttini M."/>
            <person name="Carapelli A."/>
            <person name="Frati F."/>
            <person name="Nardi F."/>
        </authorList>
    </citation>
    <scope>NUCLEOTIDE SEQUENCE [LARGE SCALE GENOMIC DNA]</scope>
    <source>
        <strain evidence="8">DMR45628</strain>
    </source>
</reference>
<feature type="domain" description="Myb/SANT-like DNA-binding" evidence="7">
    <location>
        <begin position="5"/>
        <end position="41"/>
    </location>
</feature>
<evidence type="ECO:0000256" key="4">
    <source>
        <dbReference type="ARBA" id="ARBA00023163"/>
    </source>
</evidence>
<gene>
    <name evidence="8" type="ORF">QE152_g5045</name>
</gene>
<evidence type="ECO:0000256" key="3">
    <source>
        <dbReference type="ARBA" id="ARBA00023015"/>
    </source>
</evidence>